<name>A0AAN4ZPZ5_9BILA</name>
<dbReference type="InterPro" id="IPR036236">
    <property type="entry name" value="Znf_C2H2_sf"/>
</dbReference>
<feature type="non-terminal residue" evidence="4">
    <location>
        <position position="1"/>
    </location>
</feature>
<evidence type="ECO:0000256" key="2">
    <source>
        <dbReference type="SAM" id="MobiDB-lite"/>
    </source>
</evidence>
<proteinExistence type="predicted"/>
<dbReference type="GO" id="GO:0008270">
    <property type="term" value="F:zinc ion binding"/>
    <property type="evidence" value="ECO:0007669"/>
    <property type="project" value="UniProtKB-KW"/>
</dbReference>
<sequence length="67" mass="7769">SYQPNTISLSSTGVNDRRSKHRKSLQSGKERTSVNEDSGNFHEDNKEHKCEQCGRIFRNAQCLERHH</sequence>
<dbReference type="Proteomes" id="UP001328107">
    <property type="component" value="Unassembled WGS sequence"/>
</dbReference>
<keyword evidence="1" id="KW-0479">Metal-binding</keyword>
<protein>
    <recommendedName>
        <fullName evidence="3">C2H2-type domain-containing protein</fullName>
    </recommendedName>
</protein>
<evidence type="ECO:0000313" key="5">
    <source>
        <dbReference type="Proteomes" id="UP001328107"/>
    </source>
</evidence>
<feature type="compositionally biased region" description="Basic and acidic residues" evidence="2">
    <location>
        <begin position="28"/>
        <end position="48"/>
    </location>
</feature>
<comment type="caution">
    <text evidence="4">The sequence shown here is derived from an EMBL/GenBank/DDBJ whole genome shotgun (WGS) entry which is preliminary data.</text>
</comment>
<dbReference type="AlphaFoldDB" id="A0AAN4ZPZ5"/>
<evidence type="ECO:0000256" key="1">
    <source>
        <dbReference type="PROSITE-ProRule" id="PRU00042"/>
    </source>
</evidence>
<dbReference type="SUPFAM" id="SSF57667">
    <property type="entry name" value="beta-beta-alpha zinc fingers"/>
    <property type="match status" value="1"/>
</dbReference>
<feature type="domain" description="C2H2-type" evidence="3">
    <location>
        <begin position="48"/>
        <end position="67"/>
    </location>
</feature>
<keyword evidence="5" id="KW-1185">Reference proteome</keyword>
<evidence type="ECO:0000313" key="4">
    <source>
        <dbReference type="EMBL" id="GMR43899.1"/>
    </source>
</evidence>
<feature type="compositionally biased region" description="Polar residues" evidence="2">
    <location>
        <begin position="1"/>
        <end position="14"/>
    </location>
</feature>
<keyword evidence="1" id="KW-0863">Zinc-finger</keyword>
<feature type="region of interest" description="Disordered" evidence="2">
    <location>
        <begin position="1"/>
        <end position="48"/>
    </location>
</feature>
<feature type="non-terminal residue" evidence="4">
    <location>
        <position position="67"/>
    </location>
</feature>
<evidence type="ECO:0000259" key="3">
    <source>
        <dbReference type="PROSITE" id="PS50157"/>
    </source>
</evidence>
<organism evidence="4 5">
    <name type="scientific">Pristionchus mayeri</name>
    <dbReference type="NCBI Taxonomy" id="1317129"/>
    <lineage>
        <taxon>Eukaryota</taxon>
        <taxon>Metazoa</taxon>
        <taxon>Ecdysozoa</taxon>
        <taxon>Nematoda</taxon>
        <taxon>Chromadorea</taxon>
        <taxon>Rhabditida</taxon>
        <taxon>Rhabditina</taxon>
        <taxon>Diplogasteromorpha</taxon>
        <taxon>Diplogasteroidea</taxon>
        <taxon>Neodiplogasteridae</taxon>
        <taxon>Pristionchus</taxon>
    </lineage>
</organism>
<dbReference type="EMBL" id="BTRK01000003">
    <property type="protein sequence ID" value="GMR43899.1"/>
    <property type="molecule type" value="Genomic_DNA"/>
</dbReference>
<dbReference type="PROSITE" id="PS50157">
    <property type="entry name" value="ZINC_FINGER_C2H2_2"/>
    <property type="match status" value="1"/>
</dbReference>
<dbReference type="InterPro" id="IPR013087">
    <property type="entry name" value="Znf_C2H2_type"/>
</dbReference>
<reference evidence="5" key="1">
    <citation type="submission" date="2022-10" db="EMBL/GenBank/DDBJ databases">
        <title>Genome assembly of Pristionchus species.</title>
        <authorList>
            <person name="Yoshida K."/>
            <person name="Sommer R.J."/>
        </authorList>
    </citation>
    <scope>NUCLEOTIDE SEQUENCE [LARGE SCALE GENOMIC DNA]</scope>
    <source>
        <strain evidence="5">RS5460</strain>
    </source>
</reference>
<keyword evidence="1" id="KW-0862">Zinc</keyword>
<accession>A0AAN4ZPZ5</accession>
<gene>
    <name evidence="4" type="ORF">PMAYCL1PPCAC_14094</name>
</gene>